<dbReference type="SUPFAM" id="SSF56112">
    <property type="entry name" value="Protein kinase-like (PK-like)"/>
    <property type="match status" value="1"/>
</dbReference>
<evidence type="ECO:0000313" key="2">
    <source>
        <dbReference type="EMBL" id="GAB1220239.1"/>
    </source>
</evidence>
<dbReference type="PANTHER" id="PTHR45756">
    <property type="entry name" value="PALMITOYLTRANSFERASE"/>
    <property type="match status" value="1"/>
</dbReference>
<dbReference type="InterPro" id="IPR001245">
    <property type="entry name" value="Ser-Thr/Tyr_kinase_cat_dom"/>
</dbReference>
<gene>
    <name evidence="2" type="ORF">ENUP19_0050G0015</name>
</gene>
<evidence type="ECO:0000313" key="3">
    <source>
        <dbReference type="Proteomes" id="UP001628156"/>
    </source>
</evidence>
<dbReference type="Pfam" id="PF07714">
    <property type="entry name" value="PK_Tyr_Ser-Thr"/>
    <property type="match status" value="1"/>
</dbReference>
<organism evidence="2 3">
    <name type="scientific">Entamoeba nuttalli</name>
    <dbReference type="NCBI Taxonomy" id="412467"/>
    <lineage>
        <taxon>Eukaryota</taxon>
        <taxon>Amoebozoa</taxon>
        <taxon>Evosea</taxon>
        <taxon>Archamoebae</taxon>
        <taxon>Mastigamoebida</taxon>
        <taxon>Entamoebidae</taxon>
        <taxon>Entamoeba</taxon>
    </lineage>
</organism>
<dbReference type="Proteomes" id="UP001628156">
    <property type="component" value="Unassembled WGS sequence"/>
</dbReference>
<dbReference type="PROSITE" id="PS50011">
    <property type="entry name" value="PROTEIN_KINASE_DOM"/>
    <property type="match status" value="1"/>
</dbReference>
<feature type="domain" description="Protein kinase" evidence="1">
    <location>
        <begin position="1"/>
        <end position="93"/>
    </location>
</feature>
<reference evidence="2 3" key="1">
    <citation type="journal article" date="2019" name="PLoS Negl. Trop. Dis.">
        <title>Whole genome sequencing of Entamoeba nuttalli reveals mammalian host-related molecular signatures and a novel octapeptide-repeat surface protein.</title>
        <authorList>
            <person name="Tanaka M."/>
            <person name="Makiuchi T."/>
            <person name="Komiyama T."/>
            <person name="Shiina T."/>
            <person name="Osaki K."/>
            <person name="Tachibana H."/>
        </authorList>
    </citation>
    <scope>NUCLEOTIDE SEQUENCE [LARGE SCALE GENOMIC DNA]</scope>
    <source>
        <strain evidence="2 3">P19-061405</strain>
    </source>
</reference>
<sequence length="96" mass="11448">MVPEILNLEHYKMQSDIYSFSITMLQFITWQDPFPKILYQHPLDIADTITIGKQPNIIQEVEEDIKEIIEKSWEQELNKRLIIEACVRMLEILENT</sequence>
<dbReference type="InterPro" id="IPR000719">
    <property type="entry name" value="Prot_kinase_dom"/>
</dbReference>
<proteinExistence type="predicted"/>
<comment type="caution">
    <text evidence="2">The sequence shown here is derived from an EMBL/GenBank/DDBJ whole genome shotgun (WGS) entry which is preliminary data.</text>
</comment>
<dbReference type="PANTHER" id="PTHR45756:SF1">
    <property type="entry name" value="PROTEIN KINASE DOMAIN CONTAINING PROTEIN"/>
    <property type="match status" value="1"/>
</dbReference>
<dbReference type="Gene3D" id="1.10.510.10">
    <property type="entry name" value="Transferase(Phosphotransferase) domain 1"/>
    <property type="match status" value="1"/>
</dbReference>
<protein>
    <recommendedName>
        <fullName evidence="1">Protein kinase domain-containing protein</fullName>
    </recommendedName>
</protein>
<dbReference type="EMBL" id="BAAFRS010000050">
    <property type="protein sequence ID" value="GAB1220239.1"/>
    <property type="molecule type" value="Genomic_DNA"/>
</dbReference>
<dbReference type="InterPro" id="IPR053215">
    <property type="entry name" value="TKL_Ser/Thr_kinase"/>
</dbReference>
<accession>A0ABQ0DBL2</accession>
<name>A0ABQ0DBL2_9EUKA</name>
<evidence type="ECO:0000259" key="1">
    <source>
        <dbReference type="PROSITE" id="PS50011"/>
    </source>
</evidence>
<keyword evidence="3" id="KW-1185">Reference proteome</keyword>
<dbReference type="InterPro" id="IPR011009">
    <property type="entry name" value="Kinase-like_dom_sf"/>
</dbReference>